<dbReference type="Pfam" id="PF08797">
    <property type="entry name" value="HIRAN"/>
    <property type="match status" value="1"/>
</dbReference>
<feature type="domain" description="HIRAN" evidence="3">
    <location>
        <begin position="537"/>
        <end position="636"/>
    </location>
</feature>
<accession>A0A0L9Y5X0</accession>
<keyword evidence="1" id="KW-0479">Metal-binding</keyword>
<dbReference type="Proteomes" id="UP000476820">
    <property type="component" value="Unassembled WGS sequence"/>
</dbReference>
<evidence type="ECO:0000313" key="4">
    <source>
        <dbReference type="EMBL" id="NFF86853.1"/>
    </source>
</evidence>
<name>A0A0L9Y5X0_CLOBO</name>
<comment type="caution">
    <text evidence="4">The sequence shown here is derived from an EMBL/GenBank/DDBJ whole genome shotgun (WGS) entry which is preliminary data.</text>
</comment>
<dbReference type="GO" id="GO:0016818">
    <property type="term" value="F:hydrolase activity, acting on acid anhydrides, in phosphorus-containing anhydrides"/>
    <property type="evidence" value="ECO:0007669"/>
    <property type="project" value="InterPro"/>
</dbReference>
<dbReference type="Gene3D" id="3.30.70.2330">
    <property type="match status" value="1"/>
</dbReference>
<evidence type="ECO:0000259" key="3">
    <source>
        <dbReference type="SMART" id="SM00910"/>
    </source>
</evidence>
<dbReference type="SMART" id="SM00910">
    <property type="entry name" value="HIRAN"/>
    <property type="match status" value="1"/>
</dbReference>
<keyword evidence="4" id="KW-0238">DNA-binding</keyword>
<dbReference type="GO" id="GO:0008270">
    <property type="term" value="F:zinc ion binding"/>
    <property type="evidence" value="ECO:0007669"/>
    <property type="project" value="InterPro"/>
</dbReference>
<dbReference type="RefSeq" id="WP_053342707.1">
    <property type="nucleotide sequence ID" value="NZ_LFPA01000005.1"/>
</dbReference>
<evidence type="ECO:0000256" key="1">
    <source>
        <dbReference type="ARBA" id="ARBA00022723"/>
    </source>
</evidence>
<gene>
    <name evidence="4" type="ORF">FC774_02880</name>
</gene>
<evidence type="ECO:0000256" key="2">
    <source>
        <dbReference type="ARBA" id="ARBA00022801"/>
    </source>
</evidence>
<dbReference type="OrthoDB" id="1650885at2"/>
<organism evidence="4 5">
    <name type="scientific">Clostridium botulinum</name>
    <dbReference type="NCBI Taxonomy" id="1491"/>
    <lineage>
        <taxon>Bacteria</taxon>
        <taxon>Bacillati</taxon>
        <taxon>Bacillota</taxon>
        <taxon>Clostridia</taxon>
        <taxon>Eubacteriales</taxon>
        <taxon>Clostridiaceae</taxon>
        <taxon>Clostridium</taxon>
    </lineage>
</organism>
<keyword evidence="2" id="KW-0378">Hydrolase</keyword>
<reference evidence="4 5" key="1">
    <citation type="submission" date="2019-04" db="EMBL/GenBank/DDBJ databases">
        <title>Genome sequencing of Clostridium botulinum Groups I-IV and Clostridium butyricum.</title>
        <authorList>
            <person name="Brunt J."/>
            <person name="Van Vliet A.H.M."/>
            <person name="Stringer S.C."/>
            <person name="Carter A.T."/>
            <person name="Peck M.W."/>
        </authorList>
    </citation>
    <scope>NUCLEOTIDE SEQUENCE [LARGE SCALE GENOMIC DNA]</scope>
    <source>
        <strain evidence="4 5">1605</strain>
    </source>
</reference>
<dbReference type="AlphaFoldDB" id="A0A0L9Y5X0"/>
<dbReference type="EMBL" id="SWOV01000004">
    <property type="protein sequence ID" value="NFF86853.1"/>
    <property type="molecule type" value="Genomic_DNA"/>
</dbReference>
<protein>
    <submittedName>
        <fullName evidence="4">DNA-binding protein</fullName>
    </submittedName>
</protein>
<proteinExistence type="predicted"/>
<dbReference type="InterPro" id="IPR014905">
    <property type="entry name" value="HIRAN"/>
</dbReference>
<sequence length="656" mass="77196">MFDSNDICAYEKKSIYEELKEFYSENPGCPYSYQDFEIGGVREFKVIYNKINPLKINQKVKLANELINLIFDYVKEEKKEIFENIKGYMVLNPISDYYEEFVKSFKAFVETFKEYKEGLTDFLKELIYNGRTHDEIKLAIMMLPVIKLEKMEQLLKVFSIDNEYIFYVIKAYETMDGSNNKIFNLAIKSIGYGKAICIHELQPVSDKIIEWLILDGLEENFGYLDSLEYTMLSVNLLKFLKSGRINKGNIKRLSKSFGELFSEYTINNIDNGFKVCFEYFKLVDKYGDDIYSLYGVISGIYSIDTFIFEEYGADGVDRITSLVPQYEKISNFADEIYKKNIWKDIIFKELSNIDLEIEILIDAIEKTEFKISNKEFIVLIERDYENPALYRYGLEKGNKELKESIYNIAYDKLPIAKILNRNKEIIDLDDLVIKPMYHLCFYFLVKGIKYNEFPKEYKKINFDALNASLIETRNKSINNLMLIKSEFSDEDKKIIEEQLIEETLKKSLTSLVDNFNNKKKEYLELSKEEIIPHVKDIYIMSTHIADTKYRDLSIIDDNCIEDEMLYLIREKDSKYDENAINIVTSEGYVLGYVPKSDSLILKNMIDNGKYFYGVIEKISENFDRIDIMIYMSYKDVIDEITNTISLLYNKDGKYLQ</sequence>
<dbReference type="GO" id="GO:0003677">
    <property type="term" value="F:DNA binding"/>
    <property type="evidence" value="ECO:0007669"/>
    <property type="project" value="UniProtKB-KW"/>
</dbReference>
<evidence type="ECO:0000313" key="5">
    <source>
        <dbReference type="Proteomes" id="UP000476820"/>
    </source>
</evidence>